<name>A0AA36GN93_CYLNA</name>
<dbReference type="GO" id="GO:0003723">
    <property type="term" value="F:RNA binding"/>
    <property type="evidence" value="ECO:0007669"/>
    <property type="project" value="InterPro"/>
</dbReference>
<feature type="domain" description="PCI" evidence="5">
    <location>
        <begin position="546"/>
        <end position="727"/>
    </location>
</feature>
<dbReference type="GO" id="GO:0003690">
    <property type="term" value="F:double-stranded DNA binding"/>
    <property type="evidence" value="ECO:0007669"/>
    <property type="project" value="InterPro"/>
</dbReference>
<evidence type="ECO:0000256" key="3">
    <source>
        <dbReference type="ARBA" id="ARBA00072421"/>
    </source>
</evidence>
<accession>A0AA36GN93</accession>
<dbReference type="InterPro" id="IPR043603">
    <property type="entry name" value="Phlebo_G2_C"/>
</dbReference>
<dbReference type="PROSITE" id="PS50250">
    <property type="entry name" value="PCI"/>
    <property type="match status" value="1"/>
</dbReference>
<evidence type="ECO:0000313" key="7">
    <source>
        <dbReference type="Proteomes" id="UP001176961"/>
    </source>
</evidence>
<comment type="caution">
    <text evidence="6">The sequence shown here is derived from an EMBL/GenBank/DDBJ whole genome shotgun (WGS) entry which is preliminary data.</text>
</comment>
<dbReference type="GO" id="GO:0006368">
    <property type="term" value="P:transcription elongation by RNA polymerase II"/>
    <property type="evidence" value="ECO:0007669"/>
    <property type="project" value="TreeGrafter"/>
</dbReference>
<reference evidence="6" key="1">
    <citation type="submission" date="2023-07" db="EMBL/GenBank/DDBJ databases">
        <authorList>
            <consortium name="CYATHOMIX"/>
        </authorList>
    </citation>
    <scope>NUCLEOTIDE SEQUENCE</scope>
    <source>
        <strain evidence="6">N/A</strain>
    </source>
</reference>
<sequence>MSQRFAIAQGEGFILPIQLSIPVECVSRNQAEKEFHTCRNTVKCHCDGTAYCQCPEDSLLSLQNSSYTLPHANPSVRLEQSDGNVAAFTDDGEFVITLESRALINNSQIVDNNECKLQFINLTGCYDCEEGAKLTTLCHSQTRAEITVICKNHEFTVECGPNTVKTDHLLAFEYAFIDESCKTDCLASKSELRLQAHLHYHIPHKNYNIEDSQHMLSVKNQWFADFSIPDIMPLIETIRNHWKTATFILASTLTLATSTAVAVHHHLRPPLRDRRRHTRPRDINRDHDVAHSGAAGGFRRPRPAKLLYGEFCTVAQKTSAGKHLELLMEIASVAEYFDKLDRLIDTATWTSATDAAKLLAINDDHSNLPFLHIEGYGSRKNRSFIDDEAFDQVACLHLQVIYHIHVTQNYEAAYTTHTHIMQTFVKEILQKKKEVNWFMPMFYQFCSDLRNVAKMADELTEKDDEVESVSSYYEQSANYIMEAYRACTSDVRADPSTTKKIAILNMTNQLFRIYFKINKLNLLKPLIRAIDNSGALYQSFSMADKVTYNYFLGRKAMFDADLPLAEKSLLYAFRNCPAECLSNKRLILIYLIPVKMFLGHMPTVELLKKYQLEEFRDVVEAVKEGNLAKLDQALEANEHFFIQCGIFLMLEKLRAITFRTLFKRISTIVGGHLIPLKAFYTIIQYLGVTDVDEDELECIVANLIAEKKIKGYISHQHQKLVISKKDPFPPLSSI</sequence>
<evidence type="ECO:0000313" key="6">
    <source>
        <dbReference type="EMBL" id="CAJ0595155.1"/>
    </source>
</evidence>
<protein>
    <recommendedName>
        <fullName evidence="3">PCI domain-containing protein 2 homolog</fullName>
    </recommendedName>
    <alternativeName>
        <fullName evidence="2">CSN12-like protein</fullName>
    </alternativeName>
</protein>
<dbReference type="EMBL" id="CATQJL010000112">
    <property type="protein sequence ID" value="CAJ0595155.1"/>
    <property type="molecule type" value="Genomic_DNA"/>
</dbReference>
<evidence type="ECO:0000259" key="5">
    <source>
        <dbReference type="PROSITE" id="PS50250"/>
    </source>
</evidence>
<gene>
    <name evidence="6" type="ORF">CYNAS_LOCUS7138</name>
</gene>
<dbReference type="GO" id="GO:0000973">
    <property type="term" value="P:post-transcriptional tethering of RNA polymerase II gene DNA at nuclear periphery"/>
    <property type="evidence" value="ECO:0007669"/>
    <property type="project" value="TreeGrafter"/>
</dbReference>
<dbReference type="Gene3D" id="1.10.10.10">
    <property type="entry name" value="Winged helix-like DNA-binding domain superfamily/Winged helix DNA-binding domain"/>
    <property type="match status" value="1"/>
</dbReference>
<dbReference type="PANTHER" id="PTHR12732:SF0">
    <property type="entry name" value="PCI DOMAIN-CONTAINING PROTEIN 2"/>
    <property type="match status" value="1"/>
</dbReference>
<comment type="similarity">
    <text evidence="1">Belongs to the CSN12 family.</text>
</comment>
<dbReference type="GO" id="GO:0070390">
    <property type="term" value="C:transcription export complex 2"/>
    <property type="evidence" value="ECO:0007669"/>
    <property type="project" value="TreeGrafter"/>
</dbReference>
<dbReference type="InterPro" id="IPR000717">
    <property type="entry name" value="PCI_dom"/>
</dbReference>
<evidence type="ECO:0000256" key="4">
    <source>
        <dbReference type="SAM" id="MobiDB-lite"/>
    </source>
</evidence>
<dbReference type="InterPro" id="IPR045114">
    <property type="entry name" value="Csn12-like"/>
</dbReference>
<feature type="region of interest" description="Disordered" evidence="4">
    <location>
        <begin position="275"/>
        <end position="297"/>
    </location>
</feature>
<dbReference type="GO" id="GO:0016973">
    <property type="term" value="P:poly(A)+ mRNA export from nucleus"/>
    <property type="evidence" value="ECO:0007669"/>
    <property type="project" value="TreeGrafter"/>
</dbReference>
<dbReference type="SMART" id="SM00753">
    <property type="entry name" value="PAM"/>
    <property type="match status" value="1"/>
</dbReference>
<keyword evidence="7" id="KW-1185">Reference proteome</keyword>
<dbReference type="Pfam" id="PF01399">
    <property type="entry name" value="PCI"/>
    <property type="match status" value="1"/>
</dbReference>
<organism evidence="6 7">
    <name type="scientific">Cylicocyclus nassatus</name>
    <name type="common">Nematode worm</name>
    <dbReference type="NCBI Taxonomy" id="53992"/>
    <lineage>
        <taxon>Eukaryota</taxon>
        <taxon>Metazoa</taxon>
        <taxon>Ecdysozoa</taxon>
        <taxon>Nematoda</taxon>
        <taxon>Chromadorea</taxon>
        <taxon>Rhabditida</taxon>
        <taxon>Rhabditina</taxon>
        <taxon>Rhabditomorpha</taxon>
        <taxon>Strongyloidea</taxon>
        <taxon>Strongylidae</taxon>
        <taxon>Cylicocyclus</taxon>
    </lineage>
</organism>
<proteinExistence type="inferred from homology"/>
<dbReference type="InterPro" id="IPR036388">
    <property type="entry name" value="WH-like_DNA-bd_sf"/>
</dbReference>
<evidence type="ECO:0000256" key="1">
    <source>
        <dbReference type="ARBA" id="ARBA00025771"/>
    </source>
</evidence>
<dbReference type="PANTHER" id="PTHR12732">
    <property type="entry name" value="UNCHARACTERIZED PROTEASOME COMPONENT REGION PCI-CONTAINING"/>
    <property type="match status" value="1"/>
</dbReference>
<dbReference type="AlphaFoldDB" id="A0AA36GN93"/>
<feature type="compositionally biased region" description="Basic and acidic residues" evidence="4">
    <location>
        <begin position="280"/>
        <end position="290"/>
    </location>
</feature>
<dbReference type="FunFam" id="1.10.10.10:FF:000146">
    <property type="entry name" value="PCI domain-containing protein 2 homolog"/>
    <property type="match status" value="1"/>
</dbReference>
<dbReference type="Pfam" id="PF19019">
    <property type="entry name" value="Phlebo_G2_C"/>
    <property type="match status" value="1"/>
</dbReference>
<dbReference type="Proteomes" id="UP001176961">
    <property type="component" value="Unassembled WGS sequence"/>
</dbReference>
<evidence type="ECO:0000256" key="2">
    <source>
        <dbReference type="ARBA" id="ARBA00033214"/>
    </source>
</evidence>
<dbReference type="Gene3D" id="2.60.40.3770">
    <property type="match status" value="1"/>
</dbReference>